<dbReference type="EMBL" id="VSRR010000823">
    <property type="protein sequence ID" value="MPC19981.1"/>
    <property type="molecule type" value="Genomic_DNA"/>
</dbReference>
<protein>
    <submittedName>
        <fullName evidence="1">Uncharacterized protein</fullName>
    </submittedName>
</protein>
<comment type="caution">
    <text evidence="1">The sequence shown here is derived from an EMBL/GenBank/DDBJ whole genome shotgun (WGS) entry which is preliminary data.</text>
</comment>
<organism evidence="1 2">
    <name type="scientific">Portunus trituberculatus</name>
    <name type="common">Swimming crab</name>
    <name type="synonym">Neptunus trituberculatus</name>
    <dbReference type="NCBI Taxonomy" id="210409"/>
    <lineage>
        <taxon>Eukaryota</taxon>
        <taxon>Metazoa</taxon>
        <taxon>Ecdysozoa</taxon>
        <taxon>Arthropoda</taxon>
        <taxon>Crustacea</taxon>
        <taxon>Multicrustacea</taxon>
        <taxon>Malacostraca</taxon>
        <taxon>Eumalacostraca</taxon>
        <taxon>Eucarida</taxon>
        <taxon>Decapoda</taxon>
        <taxon>Pleocyemata</taxon>
        <taxon>Brachyura</taxon>
        <taxon>Eubrachyura</taxon>
        <taxon>Portunoidea</taxon>
        <taxon>Portunidae</taxon>
        <taxon>Portuninae</taxon>
        <taxon>Portunus</taxon>
    </lineage>
</organism>
<keyword evidence="2" id="KW-1185">Reference proteome</keyword>
<name>A0A5B7DEX6_PORTR</name>
<accession>A0A5B7DEX6</accession>
<reference evidence="1 2" key="1">
    <citation type="submission" date="2019-05" db="EMBL/GenBank/DDBJ databases">
        <title>Another draft genome of Portunus trituberculatus and its Hox gene families provides insights of decapod evolution.</title>
        <authorList>
            <person name="Jeong J.-H."/>
            <person name="Song I."/>
            <person name="Kim S."/>
            <person name="Choi T."/>
            <person name="Kim D."/>
            <person name="Ryu S."/>
            <person name="Kim W."/>
        </authorList>
    </citation>
    <scope>NUCLEOTIDE SEQUENCE [LARGE SCALE GENOMIC DNA]</scope>
    <source>
        <tissue evidence="1">Muscle</tissue>
    </source>
</reference>
<gene>
    <name evidence="1" type="ORF">E2C01_012910</name>
</gene>
<evidence type="ECO:0000313" key="1">
    <source>
        <dbReference type="EMBL" id="MPC19981.1"/>
    </source>
</evidence>
<sequence length="85" mass="9202">MHSPSSEAQVGIDGVMFITGSLQSREDDSGISGTTLSTTAHSAFSSGSSKRTCVHQECSRALPNISHDPHTVCITCFWFLYCFFP</sequence>
<evidence type="ECO:0000313" key="2">
    <source>
        <dbReference type="Proteomes" id="UP000324222"/>
    </source>
</evidence>
<proteinExistence type="predicted"/>
<dbReference type="AlphaFoldDB" id="A0A5B7DEX6"/>
<dbReference type="OrthoDB" id="10262564at2759"/>
<dbReference type="Proteomes" id="UP000324222">
    <property type="component" value="Unassembled WGS sequence"/>
</dbReference>